<gene>
    <name evidence="1" type="ORF">NP493_127g01004</name>
</gene>
<proteinExistence type="predicted"/>
<comment type="caution">
    <text evidence="1">The sequence shown here is derived from an EMBL/GenBank/DDBJ whole genome shotgun (WGS) entry which is preliminary data.</text>
</comment>
<dbReference type="AlphaFoldDB" id="A0AAD9P5M9"/>
<dbReference type="EMBL" id="JAODUO010000127">
    <property type="protein sequence ID" value="KAK2188592.1"/>
    <property type="molecule type" value="Genomic_DNA"/>
</dbReference>
<dbReference type="Proteomes" id="UP001209878">
    <property type="component" value="Unassembled WGS sequence"/>
</dbReference>
<evidence type="ECO:0000313" key="2">
    <source>
        <dbReference type="Proteomes" id="UP001209878"/>
    </source>
</evidence>
<reference evidence="1" key="1">
    <citation type="journal article" date="2023" name="Mol. Biol. Evol.">
        <title>Third-Generation Sequencing Reveals the Adaptive Role of the Epigenome in Three Deep-Sea Polychaetes.</title>
        <authorList>
            <person name="Perez M."/>
            <person name="Aroh O."/>
            <person name="Sun Y."/>
            <person name="Lan Y."/>
            <person name="Juniper S.K."/>
            <person name="Young C.R."/>
            <person name="Angers B."/>
            <person name="Qian P.Y."/>
        </authorList>
    </citation>
    <scope>NUCLEOTIDE SEQUENCE</scope>
    <source>
        <strain evidence="1">R07B-5</strain>
    </source>
</reference>
<sequence length="78" mass="8289">MRTIVSGVCLLYKSFCFNGIKALLCVRPTFTLVFPDTPGPHSTLVFMSSYVLSTTLTSASGTLIHPSVPIVISLGIVA</sequence>
<protein>
    <submittedName>
        <fullName evidence="1">Uncharacterized protein</fullName>
    </submittedName>
</protein>
<evidence type="ECO:0000313" key="1">
    <source>
        <dbReference type="EMBL" id="KAK2188592.1"/>
    </source>
</evidence>
<accession>A0AAD9P5M9</accession>
<keyword evidence="2" id="KW-1185">Reference proteome</keyword>
<organism evidence="1 2">
    <name type="scientific">Ridgeia piscesae</name>
    <name type="common">Tubeworm</name>
    <dbReference type="NCBI Taxonomy" id="27915"/>
    <lineage>
        <taxon>Eukaryota</taxon>
        <taxon>Metazoa</taxon>
        <taxon>Spiralia</taxon>
        <taxon>Lophotrochozoa</taxon>
        <taxon>Annelida</taxon>
        <taxon>Polychaeta</taxon>
        <taxon>Sedentaria</taxon>
        <taxon>Canalipalpata</taxon>
        <taxon>Sabellida</taxon>
        <taxon>Siboglinidae</taxon>
        <taxon>Ridgeia</taxon>
    </lineage>
</organism>
<name>A0AAD9P5M9_RIDPI</name>